<dbReference type="SUPFAM" id="SSF52540">
    <property type="entry name" value="P-loop containing nucleoside triphosphate hydrolases"/>
    <property type="match status" value="1"/>
</dbReference>
<evidence type="ECO:0000313" key="2">
    <source>
        <dbReference type="EMBL" id="KAJ3655970.1"/>
    </source>
</evidence>
<comment type="caution">
    <text evidence="2">The sequence shown here is derived from an EMBL/GenBank/DDBJ whole genome shotgun (WGS) entry which is preliminary data.</text>
</comment>
<feature type="domain" description="Septin-type G" evidence="1">
    <location>
        <begin position="16"/>
        <end position="121"/>
    </location>
</feature>
<accession>A0AA38MG88</accession>
<dbReference type="EMBL" id="JALNTZ010000004">
    <property type="protein sequence ID" value="KAJ3655970.1"/>
    <property type="molecule type" value="Genomic_DNA"/>
</dbReference>
<dbReference type="InterPro" id="IPR030379">
    <property type="entry name" value="G_SEPTIN_dom"/>
</dbReference>
<gene>
    <name evidence="2" type="ORF">Zmor_015077</name>
</gene>
<dbReference type="AlphaFoldDB" id="A0AA38MG88"/>
<dbReference type="CDD" id="cd00882">
    <property type="entry name" value="Ras_like_GTPase"/>
    <property type="match status" value="1"/>
</dbReference>
<proteinExistence type="predicted"/>
<dbReference type="Gene3D" id="3.40.50.300">
    <property type="entry name" value="P-loop containing nucleotide triphosphate hydrolases"/>
    <property type="match status" value="1"/>
</dbReference>
<reference evidence="2" key="1">
    <citation type="journal article" date="2023" name="G3 (Bethesda)">
        <title>Whole genome assemblies of Zophobas morio and Tenebrio molitor.</title>
        <authorList>
            <person name="Kaur S."/>
            <person name="Stinson S.A."/>
            <person name="diCenzo G.C."/>
        </authorList>
    </citation>
    <scope>NUCLEOTIDE SEQUENCE</scope>
    <source>
        <strain evidence="2">QUZm001</strain>
    </source>
</reference>
<dbReference type="InterPro" id="IPR025662">
    <property type="entry name" value="Sigma_54_int_dom_ATP-bd_1"/>
</dbReference>
<dbReference type="InterPro" id="IPR027417">
    <property type="entry name" value="P-loop_NTPase"/>
</dbReference>
<evidence type="ECO:0000313" key="3">
    <source>
        <dbReference type="Proteomes" id="UP001168821"/>
    </source>
</evidence>
<sequence length="192" mass="21768">MWKHKSRKDTKTPDHDVNLLLLGETGAGKSTLVNSISNYFKYSSFKKARKGKLDVLIPVCLNINGESKVFGKSDDNEVHEEGKSATQNVKVYLFPVKLQNRAFNLRLIDTPGLGDPRGMDQDNVHLGNILSYIATLKKLHGICIVLKENQTRFTKFVEYCLKQMLTRLDKSASQNIIFITTVVTEFKSKFSR</sequence>
<dbReference type="Pfam" id="PF00735">
    <property type="entry name" value="Septin"/>
    <property type="match status" value="1"/>
</dbReference>
<dbReference type="Proteomes" id="UP001168821">
    <property type="component" value="Unassembled WGS sequence"/>
</dbReference>
<evidence type="ECO:0000259" key="1">
    <source>
        <dbReference type="Pfam" id="PF00735"/>
    </source>
</evidence>
<dbReference type="PANTHER" id="PTHR32046">
    <property type="entry name" value="G DOMAIN-CONTAINING PROTEIN"/>
    <property type="match status" value="1"/>
</dbReference>
<organism evidence="2 3">
    <name type="scientific">Zophobas morio</name>
    <dbReference type="NCBI Taxonomy" id="2755281"/>
    <lineage>
        <taxon>Eukaryota</taxon>
        <taxon>Metazoa</taxon>
        <taxon>Ecdysozoa</taxon>
        <taxon>Arthropoda</taxon>
        <taxon>Hexapoda</taxon>
        <taxon>Insecta</taxon>
        <taxon>Pterygota</taxon>
        <taxon>Neoptera</taxon>
        <taxon>Endopterygota</taxon>
        <taxon>Coleoptera</taxon>
        <taxon>Polyphaga</taxon>
        <taxon>Cucujiformia</taxon>
        <taxon>Tenebrionidae</taxon>
        <taxon>Zophobas</taxon>
    </lineage>
</organism>
<dbReference type="GO" id="GO:0005525">
    <property type="term" value="F:GTP binding"/>
    <property type="evidence" value="ECO:0007669"/>
    <property type="project" value="InterPro"/>
</dbReference>
<protein>
    <recommendedName>
        <fullName evidence="1">Septin-type G domain-containing protein</fullName>
    </recommendedName>
</protein>
<keyword evidence="3" id="KW-1185">Reference proteome</keyword>
<dbReference type="PANTHER" id="PTHR32046:SF11">
    <property type="entry name" value="IMMUNE-ASSOCIATED NUCLEOTIDE-BINDING PROTEIN 10-LIKE"/>
    <property type="match status" value="1"/>
</dbReference>
<dbReference type="PROSITE" id="PS00675">
    <property type="entry name" value="SIGMA54_INTERACT_1"/>
    <property type="match status" value="1"/>
</dbReference>
<name>A0AA38MG88_9CUCU</name>